<dbReference type="EC" id="2.7.13.3" evidence="2"/>
<dbReference type="PRINTS" id="PR00344">
    <property type="entry name" value="BCTRLSENSOR"/>
</dbReference>
<evidence type="ECO:0000256" key="4">
    <source>
        <dbReference type="ARBA" id="ARBA00022777"/>
    </source>
</evidence>
<keyword evidence="7" id="KW-0812">Transmembrane</keyword>
<dbReference type="PROSITE" id="PS50109">
    <property type="entry name" value="HIS_KIN"/>
    <property type="match status" value="1"/>
</dbReference>
<dbReference type="Pfam" id="PF02518">
    <property type="entry name" value="HATPase_c"/>
    <property type="match status" value="1"/>
</dbReference>
<dbReference type="GO" id="GO:0000160">
    <property type="term" value="P:phosphorelay signal transduction system"/>
    <property type="evidence" value="ECO:0007669"/>
    <property type="project" value="UniProtKB-KW"/>
</dbReference>
<evidence type="ECO:0000256" key="1">
    <source>
        <dbReference type="ARBA" id="ARBA00000085"/>
    </source>
</evidence>
<evidence type="ECO:0000313" key="11">
    <source>
        <dbReference type="Proteomes" id="UP001320159"/>
    </source>
</evidence>
<name>A0AAP2RA57_9EURY</name>
<feature type="coiled-coil region" evidence="6">
    <location>
        <begin position="384"/>
        <end position="411"/>
    </location>
</feature>
<feature type="transmembrane region" description="Helical" evidence="7">
    <location>
        <begin position="77"/>
        <end position="97"/>
    </location>
</feature>
<dbReference type="AlphaFoldDB" id="A0AAP2RA57"/>
<dbReference type="InterPro" id="IPR050736">
    <property type="entry name" value="Sensor_HK_Regulatory"/>
</dbReference>
<keyword evidence="5" id="KW-0902">Two-component regulatory system</keyword>
<feature type="domain" description="Histidine kinase" evidence="8">
    <location>
        <begin position="411"/>
        <end position="626"/>
    </location>
</feature>
<keyword evidence="7" id="KW-1133">Transmembrane helix</keyword>
<dbReference type="Proteomes" id="UP001320159">
    <property type="component" value="Unassembled WGS sequence"/>
</dbReference>
<dbReference type="PANTHER" id="PTHR43711:SF1">
    <property type="entry name" value="HISTIDINE KINASE 1"/>
    <property type="match status" value="1"/>
</dbReference>
<dbReference type="InterPro" id="IPR005467">
    <property type="entry name" value="His_kinase_dom"/>
</dbReference>
<dbReference type="GO" id="GO:0004673">
    <property type="term" value="F:protein histidine kinase activity"/>
    <property type="evidence" value="ECO:0007669"/>
    <property type="project" value="UniProtKB-EC"/>
</dbReference>
<feature type="transmembrane region" description="Helical" evidence="7">
    <location>
        <begin position="109"/>
        <end position="128"/>
    </location>
</feature>
<dbReference type="SUPFAM" id="SSF55874">
    <property type="entry name" value="ATPase domain of HSP90 chaperone/DNA topoisomerase II/histidine kinase"/>
    <property type="match status" value="1"/>
</dbReference>
<feature type="transmembrane region" description="Helical" evidence="7">
    <location>
        <begin position="171"/>
        <end position="195"/>
    </location>
</feature>
<dbReference type="RefSeq" id="WP_230739490.1">
    <property type="nucleotide sequence ID" value="NZ_PGCK01000001.1"/>
</dbReference>
<evidence type="ECO:0000259" key="8">
    <source>
        <dbReference type="PROSITE" id="PS50109"/>
    </source>
</evidence>
<feature type="transmembrane region" description="Helical" evidence="7">
    <location>
        <begin position="16"/>
        <end position="38"/>
    </location>
</feature>
<feature type="transmembrane region" description="Helical" evidence="7">
    <location>
        <begin position="44"/>
        <end position="65"/>
    </location>
</feature>
<evidence type="ECO:0000256" key="3">
    <source>
        <dbReference type="ARBA" id="ARBA00022679"/>
    </source>
</evidence>
<dbReference type="PROSITE" id="PS50113">
    <property type="entry name" value="PAC"/>
    <property type="match status" value="1"/>
</dbReference>
<keyword evidence="4" id="KW-0418">Kinase</keyword>
<evidence type="ECO:0000259" key="9">
    <source>
        <dbReference type="PROSITE" id="PS50113"/>
    </source>
</evidence>
<comment type="caution">
    <text evidence="10">The sequence shown here is derived from an EMBL/GenBank/DDBJ whole genome shotgun (WGS) entry which is preliminary data.</text>
</comment>
<organism evidence="10 11">
    <name type="scientific">Methanooceanicella nereidis</name>
    <dbReference type="NCBI Taxonomy" id="2052831"/>
    <lineage>
        <taxon>Archaea</taxon>
        <taxon>Methanobacteriati</taxon>
        <taxon>Methanobacteriota</taxon>
        <taxon>Stenosarchaea group</taxon>
        <taxon>Methanomicrobia</taxon>
        <taxon>Methanocellales</taxon>
        <taxon>Methanocellaceae</taxon>
        <taxon>Methanooceanicella</taxon>
    </lineage>
</organism>
<dbReference type="InterPro" id="IPR003594">
    <property type="entry name" value="HATPase_dom"/>
</dbReference>
<keyword evidence="11" id="KW-1185">Reference proteome</keyword>
<accession>A0AAP2RA57</accession>
<comment type="catalytic activity">
    <reaction evidence="1">
        <text>ATP + protein L-histidine = ADP + protein N-phospho-L-histidine.</text>
        <dbReference type="EC" id="2.7.13.3"/>
    </reaction>
</comment>
<feature type="transmembrane region" description="Helical" evidence="7">
    <location>
        <begin position="140"/>
        <end position="165"/>
    </location>
</feature>
<reference evidence="10 11" key="1">
    <citation type="submission" date="2017-11" db="EMBL/GenBank/DDBJ databases">
        <title>Isolation and Characterization of Family Methanocellaceae Species from Potential Methane Hydrate Area Offshore Southwestern Taiwan.</title>
        <authorList>
            <person name="Zhang W.-L."/>
            <person name="Chen W.-C."/>
            <person name="Lai M.-C."/>
            <person name="Chen S.-C."/>
        </authorList>
    </citation>
    <scope>NUCLEOTIDE SEQUENCE [LARGE SCALE GENOMIC DNA]</scope>
    <source>
        <strain evidence="10 11">CWC-04</strain>
    </source>
</reference>
<keyword evidence="6" id="KW-0175">Coiled coil</keyword>
<evidence type="ECO:0000256" key="6">
    <source>
        <dbReference type="SAM" id="Coils"/>
    </source>
</evidence>
<protein>
    <recommendedName>
        <fullName evidence="2">histidine kinase</fullName>
        <ecNumber evidence="2">2.7.13.3</ecNumber>
    </recommendedName>
</protein>
<dbReference type="PANTHER" id="PTHR43711">
    <property type="entry name" value="TWO-COMPONENT HISTIDINE KINASE"/>
    <property type="match status" value="1"/>
</dbReference>
<dbReference type="Gene3D" id="3.30.450.20">
    <property type="entry name" value="PAS domain"/>
    <property type="match status" value="1"/>
</dbReference>
<feature type="domain" description="PAC" evidence="9">
    <location>
        <begin position="340"/>
        <end position="400"/>
    </location>
</feature>
<dbReference type="SMART" id="SM00387">
    <property type="entry name" value="HATPase_c"/>
    <property type="match status" value="1"/>
</dbReference>
<feature type="transmembrane region" description="Helical" evidence="7">
    <location>
        <begin position="202"/>
        <end position="225"/>
    </location>
</feature>
<sequence length="632" mass="71813">MDINILQAKGVNKFSILLIAAQLCISMVLVAMLVFSIVGDLLSIITVISAVLLNLFCLPLSLLLYRSSKDEILQKIFLGLSMTFALLTISGVIWYILPLVLDLPWLEQAAKLLTIISYAPITISLYNVYKARDFKIEPWLQILIFFINFTLAVWILFFTAIYFDINNLFDVSIYAGSMIIDIVLLTMTSILVLAYMPNQLRYLFSIIFIFEFFSFLGDSLSLVGYLGLFDTTGHAQLFYDLMLISISAGLLVYSLCNIKITTVEEVNKKLSDTRQLMYDLIMQSPDATCIFNTNGDIVLMNNMFIKIFDVSGPYLERSFNLFKNSENLGDNIKQKIMRVMNGETVVLHGVKLFSMKDKDRFTFNTIKIFPVFTSDKKISSYITIVQDLTELKRYEDELVQAKSQAELYIDLMSHDINNMNQIGLGYLEMAMDSISDNEKRILLERSYESMINSTKLIDNVKKVRSVNENNMFLEPIDLGKVLNEVLIDCKDFPEREVNIEYNIEEGSYVLANPLIKDVFTNLINNAVKHSYGSVKISVGSDEFFIDGKKYYRITVEDNGPGVSDEMKPVIFDRLYRSRSRTGGGGLGLYLVKTLLEKFDGTIKVEDRVPGDRTMGSRFVVMMPAIGACDGRF</sequence>
<keyword evidence="7" id="KW-0472">Membrane</keyword>
<dbReference type="InterPro" id="IPR036890">
    <property type="entry name" value="HATPase_C_sf"/>
</dbReference>
<evidence type="ECO:0000313" key="10">
    <source>
        <dbReference type="EMBL" id="MCD1293543.1"/>
    </source>
</evidence>
<dbReference type="Gene3D" id="3.30.565.10">
    <property type="entry name" value="Histidine kinase-like ATPase, C-terminal domain"/>
    <property type="match status" value="1"/>
</dbReference>
<evidence type="ECO:0000256" key="7">
    <source>
        <dbReference type="SAM" id="Phobius"/>
    </source>
</evidence>
<evidence type="ECO:0000256" key="5">
    <source>
        <dbReference type="ARBA" id="ARBA00023012"/>
    </source>
</evidence>
<proteinExistence type="predicted"/>
<gene>
    <name evidence="10" type="ORF">CUJ83_00845</name>
</gene>
<dbReference type="InterPro" id="IPR035965">
    <property type="entry name" value="PAS-like_dom_sf"/>
</dbReference>
<dbReference type="InterPro" id="IPR004358">
    <property type="entry name" value="Sig_transdc_His_kin-like_C"/>
</dbReference>
<dbReference type="InterPro" id="IPR000700">
    <property type="entry name" value="PAS-assoc_C"/>
</dbReference>
<evidence type="ECO:0000256" key="2">
    <source>
        <dbReference type="ARBA" id="ARBA00012438"/>
    </source>
</evidence>
<feature type="transmembrane region" description="Helical" evidence="7">
    <location>
        <begin position="237"/>
        <end position="256"/>
    </location>
</feature>
<dbReference type="EMBL" id="PGCK01000001">
    <property type="protein sequence ID" value="MCD1293543.1"/>
    <property type="molecule type" value="Genomic_DNA"/>
</dbReference>
<keyword evidence="3" id="KW-0808">Transferase</keyword>
<dbReference type="SUPFAM" id="SSF55785">
    <property type="entry name" value="PYP-like sensor domain (PAS domain)"/>
    <property type="match status" value="1"/>
</dbReference>